<dbReference type="SUPFAM" id="SSF54637">
    <property type="entry name" value="Thioesterase/thiol ester dehydrase-isomerase"/>
    <property type="match status" value="2"/>
</dbReference>
<dbReference type="Proteomes" id="UP001501057">
    <property type="component" value="Unassembled WGS sequence"/>
</dbReference>
<evidence type="ECO:0000256" key="1">
    <source>
        <dbReference type="ARBA" id="ARBA00005254"/>
    </source>
</evidence>
<dbReference type="InterPro" id="IPR002539">
    <property type="entry name" value="MaoC-like_dom"/>
</dbReference>
<sequence length="293" mass="31302">MGEKVFTQAPSTLPLMLKAALPAIPVVGNLPGVKHASGGAPDLTLRRSGVTTDADHLERYREVCGFGRGEALPATYPHMAAFGLHMSLMTDTSFPFAPMGLVHLRNAITQHRPITADETFDVSVRAADLRPHPKGRLIDLLTDVTVDGETVWSEVTTLFARGRGGSPETTEAPLEGVSVPSGVVHWKLAGNLGRRYGAVSGDRNPIHLYPLTAKAFGFPTNIAHGMWTKAHALAALANRLPDAYRVDVEFKKPVLLPATVVFGSRSVGDTTEFGVVGARKPVPHMVGRVTPLG</sequence>
<comment type="caution">
    <text evidence="3">The sequence shown here is derived from an EMBL/GenBank/DDBJ whole genome shotgun (WGS) entry which is preliminary data.</text>
</comment>
<evidence type="ECO:0000313" key="3">
    <source>
        <dbReference type="EMBL" id="GAA1731238.1"/>
    </source>
</evidence>
<accession>A0ABN2JLF1</accession>
<organism evidence="3 4">
    <name type="scientific">Aeromicrobium alkaliterrae</name>
    <dbReference type="NCBI Taxonomy" id="302168"/>
    <lineage>
        <taxon>Bacteria</taxon>
        <taxon>Bacillati</taxon>
        <taxon>Actinomycetota</taxon>
        <taxon>Actinomycetes</taxon>
        <taxon>Propionibacteriales</taxon>
        <taxon>Nocardioidaceae</taxon>
        <taxon>Aeromicrobium</taxon>
    </lineage>
</organism>
<dbReference type="Gene3D" id="3.10.129.10">
    <property type="entry name" value="Hotdog Thioesterase"/>
    <property type="match status" value="1"/>
</dbReference>
<dbReference type="PANTHER" id="PTHR43841">
    <property type="entry name" value="3-HYDROXYACYL-THIOESTER DEHYDRATASE HTDX-RELATED"/>
    <property type="match status" value="1"/>
</dbReference>
<dbReference type="RefSeq" id="WP_344198350.1">
    <property type="nucleotide sequence ID" value="NZ_BAAAME010000002.1"/>
</dbReference>
<name>A0ABN2JLF1_9ACTN</name>
<dbReference type="EMBL" id="BAAAME010000002">
    <property type="protein sequence ID" value="GAA1731238.1"/>
    <property type="molecule type" value="Genomic_DNA"/>
</dbReference>
<reference evidence="3 4" key="1">
    <citation type="journal article" date="2019" name="Int. J. Syst. Evol. Microbiol.">
        <title>The Global Catalogue of Microorganisms (GCM) 10K type strain sequencing project: providing services to taxonomists for standard genome sequencing and annotation.</title>
        <authorList>
            <consortium name="The Broad Institute Genomics Platform"/>
            <consortium name="The Broad Institute Genome Sequencing Center for Infectious Disease"/>
            <person name="Wu L."/>
            <person name="Ma J."/>
        </authorList>
    </citation>
    <scope>NUCLEOTIDE SEQUENCE [LARGE SCALE GENOMIC DNA]</scope>
    <source>
        <strain evidence="3 4">JCM 13518</strain>
    </source>
</reference>
<comment type="similarity">
    <text evidence="1">Belongs to the enoyl-CoA hydratase/isomerase family.</text>
</comment>
<proteinExistence type="inferred from homology"/>
<keyword evidence="4" id="KW-1185">Reference proteome</keyword>
<dbReference type="InterPro" id="IPR029069">
    <property type="entry name" value="HotDog_dom_sf"/>
</dbReference>
<evidence type="ECO:0000313" key="4">
    <source>
        <dbReference type="Proteomes" id="UP001501057"/>
    </source>
</evidence>
<gene>
    <name evidence="3" type="ORF">GCM10009710_09870</name>
</gene>
<feature type="domain" description="MaoC-like" evidence="2">
    <location>
        <begin position="194"/>
        <end position="271"/>
    </location>
</feature>
<dbReference type="Pfam" id="PF01575">
    <property type="entry name" value="MaoC_dehydratas"/>
    <property type="match status" value="1"/>
</dbReference>
<dbReference type="PANTHER" id="PTHR43841:SF1">
    <property type="entry name" value="3-HYDROXYACYL-THIOESTER DEHYDRATASE X"/>
    <property type="match status" value="1"/>
</dbReference>
<protein>
    <submittedName>
        <fullName evidence="3">MaoC/PaaZ C-terminal domain-containing protein</fullName>
    </submittedName>
</protein>
<evidence type="ECO:0000259" key="2">
    <source>
        <dbReference type="Pfam" id="PF01575"/>
    </source>
</evidence>